<feature type="compositionally biased region" description="Basic and acidic residues" evidence="5">
    <location>
        <begin position="11"/>
        <end position="33"/>
    </location>
</feature>
<feature type="transmembrane region" description="Helical" evidence="6">
    <location>
        <begin position="231"/>
        <end position="257"/>
    </location>
</feature>
<dbReference type="PANTHER" id="PTHR30520">
    <property type="entry name" value="FORMATE TRANSPORTER-RELATED"/>
    <property type="match status" value="1"/>
</dbReference>
<dbReference type="InterPro" id="IPR023271">
    <property type="entry name" value="Aquaporin-like"/>
</dbReference>
<comment type="subcellular location">
    <subcellularLocation>
        <location evidence="1">Membrane</location>
        <topology evidence="1">Multi-pass membrane protein</topology>
    </subcellularLocation>
</comment>
<feature type="transmembrane region" description="Helical" evidence="6">
    <location>
        <begin position="269"/>
        <end position="291"/>
    </location>
</feature>
<evidence type="ECO:0000256" key="2">
    <source>
        <dbReference type="ARBA" id="ARBA00022692"/>
    </source>
</evidence>
<evidence type="ECO:0000313" key="8">
    <source>
        <dbReference type="Proteomes" id="UP000622317"/>
    </source>
</evidence>
<comment type="caution">
    <text evidence="7">The sequence shown here is derived from an EMBL/GenBank/DDBJ whole genome shotgun (WGS) entry which is preliminary data.</text>
</comment>
<dbReference type="AlphaFoldDB" id="A0A927FDK5"/>
<protein>
    <submittedName>
        <fullName evidence="7">Formate/nitrite transporter family protein</fullName>
    </submittedName>
</protein>
<feature type="transmembrane region" description="Helical" evidence="6">
    <location>
        <begin position="151"/>
        <end position="176"/>
    </location>
</feature>
<organism evidence="7 8">
    <name type="scientific">Pelagicoccus enzymogenes</name>
    <dbReference type="NCBI Taxonomy" id="2773457"/>
    <lineage>
        <taxon>Bacteria</taxon>
        <taxon>Pseudomonadati</taxon>
        <taxon>Verrucomicrobiota</taxon>
        <taxon>Opitutia</taxon>
        <taxon>Puniceicoccales</taxon>
        <taxon>Pelagicoccaceae</taxon>
        <taxon>Pelagicoccus</taxon>
    </lineage>
</organism>
<evidence type="ECO:0000256" key="6">
    <source>
        <dbReference type="SAM" id="Phobius"/>
    </source>
</evidence>
<reference evidence="7" key="1">
    <citation type="submission" date="2020-09" db="EMBL/GenBank/DDBJ databases">
        <title>Pelagicoccus enzymogenes sp. nov. with an EPS production, isolated from marine sediment.</title>
        <authorList>
            <person name="Feng X."/>
        </authorList>
    </citation>
    <scope>NUCLEOTIDE SEQUENCE</scope>
    <source>
        <strain evidence="7">NFK12</strain>
    </source>
</reference>
<feature type="compositionally biased region" description="Acidic residues" evidence="5">
    <location>
        <begin position="1"/>
        <end position="10"/>
    </location>
</feature>
<dbReference type="GO" id="GO:0005886">
    <property type="term" value="C:plasma membrane"/>
    <property type="evidence" value="ECO:0007669"/>
    <property type="project" value="TreeGrafter"/>
</dbReference>
<proteinExistence type="predicted"/>
<accession>A0A927FDK5</accession>
<keyword evidence="8" id="KW-1185">Reference proteome</keyword>
<evidence type="ECO:0000313" key="7">
    <source>
        <dbReference type="EMBL" id="MBD5782395.1"/>
    </source>
</evidence>
<dbReference type="GO" id="GO:0015499">
    <property type="term" value="F:formate transmembrane transporter activity"/>
    <property type="evidence" value="ECO:0007669"/>
    <property type="project" value="TreeGrafter"/>
</dbReference>
<feature type="transmembrane region" description="Helical" evidence="6">
    <location>
        <begin position="199"/>
        <end position="219"/>
    </location>
</feature>
<keyword evidence="3 6" id="KW-1133">Transmembrane helix</keyword>
<evidence type="ECO:0000256" key="4">
    <source>
        <dbReference type="ARBA" id="ARBA00023136"/>
    </source>
</evidence>
<feature type="transmembrane region" description="Helical" evidence="6">
    <location>
        <begin position="73"/>
        <end position="97"/>
    </location>
</feature>
<evidence type="ECO:0000256" key="5">
    <source>
        <dbReference type="SAM" id="MobiDB-lite"/>
    </source>
</evidence>
<dbReference type="RefSeq" id="WP_191619478.1">
    <property type="nucleotide sequence ID" value="NZ_JACYFG010000061.1"/>
</dbReference>
<keyword evidence="2 6" id="KW-0812">Transmembrane</keyword>
<dbReference type="Proteomes" id="UP000622317">
    <property type="component" value="Unassembled WGS sequence"/>
</dbReference>
<feature type="region of interest" description="Disordered" evidence="5">
    <location>
        <begin position="1"/>
        <end position="33"/>
    </location>
</feature>
<dbReference type="EMBL" id="JACYFG010000061">
    <property type="protein sequence ID" value="MBD5782395.1"/>
    <property type="molecule type" value="Genomic_DNA"/>
</dbReference>
<dbReference type="InterPro" id="IPR000292">
    <property type="entry name" value="For/NO2_transpt"/>
</dbReference>
<dbReference type="PANTHER" id="PTHR30520:SF2">
    <property type="entry name" value="INNER MEMBRANE PROTEIN YFDC"/>
    <property type="match status" value="1"/>
</dbReference>
<evidence type="ECO:0000256" key="3">
    <source>
        <dbReference type="ARBA" id="ARBA00022989"/>
    </source>
</evidence>
<gene>
    <name evidence="7" type="ORF">IEN85_23045</name>
</gene>
<keyword evidence="4 6" id="KW-0472">Membrane</keyword>
<sequence>MSDPEIEEEPPLPKDEKQNDPPTRRAKAKMQEDEKYVPVIIKRTDESRRHPDDTLEQTIHEGLEQLNRQSLSLFISAIAAGLILGFSAMAVGVVQTYFGSADSTLVERFVTALVYPLGFVVCVMSGSELFTEHTATAVYPVLDRRSTVRRLFRLWSLVLSGNLLGAFISALLLHYADPVVGAAVGYIEVGHHLTHFETLPLFISSVLAGWLMAQGAWLVMSTPANLSQMACIYLVTFVIGLGGLHHAIAGSVEIFIARLTSPEFTLGSMLHFMGFAIAGNTVGGAGFVALLNYAHVRRTRTLGDRDDFH</sequence>
<dbReference type="Pfam" id="PF01226">
    <property type="entry name" value="Form_Nir_trans"/>
    <property type="match status" value="1"/>
</dbReference>
<evidence type="ECO:0000256" key="1">
    <source>
        <dbReference type="ARBA" id="ARBA00004141"/>
    </source>
</evidence>
<dbReference type="Gene3D" id="1.20.1080.10">
    <property type="entry name" value="Glycerol uptake facilitator protein"/>
    <property type="match status" value="1"/>
</dbReference>
<feature type="transmembrane region" description="Helical" evidence="6">
    <location>
        <begin position="109"/>
        <end position="130"/>
    </location>
</feature>
<name>A0A927FDK5_9BACT</name>